<comment type="caution">
    <text evidence="1">The sequence shown here is derived from an EMBL/GenBank/DDBJ whole genome shotgun (WGS) entry which is preliminary data.</text>
</comment>
<sequence length="794" mass="88582">MRGEDQRLTEHLKAIFAEIERLRLVYSHAIDQLETYTLPNLSPHSATRWFNMYLRVVDIGIQLRRGEVRHCSTQQFKFPCMHETGTKGAVHSGLSIDDGNAIYQQMESRKLVSENRLDRWFIKMDGLDRDDIGLLDKRVTRCLESFRRQDSIFYDRIEIMGEDPHEEMMVLGGHGATDSRVLAKATRTCFGPSKCSCEEDAHPWESFSLTSGDPLSQKPLVTNANSSTKSEQLEDMGIIDIKRQMGFQQLSYEDAQENVVTLARDSSRSAGHLNSFGKNTTATVGLHAPLSARSIYQKKCGEIGLEAKPSIHALLAVNNGAHHLDLSGIGFHSAHDLQDLVDIFSIPGLPPVKELNVSNGFFNAAAFDVLCELLRLPLLRQNVKQLSLRGIAVPRSADIAVLVRLLTGDSSSIRSLPALDSLQTLDLSYNTLWHEGAEHLRPLLASLPGLEHLFLESCFPKIVSSFNPPSSASDQKVMEDNVRLALMDVSNRLQCLDFGSNCIATESRWLDAIFAPGSTTQKLYLRGITSISRCTTEIVEDDWKVSETWDLQQVETLTWSSSSVYTNKLLDALSAELQGGFAQLKHLDLEVNDASWRDRESNNVDRHIADTIAHIADYGVMQSCRICYYRQNGTISLGVYVSMKKLLEDGLHECEVLALRIPHLCLGSSAICDLLSSAVVPKMWKLTLAIGIVPENEEALTSGSCFPQMQSMRELVLELHTTVTSEATAVALAHQLKTSWLKPHASTDFVDDVKQDVDLVDGNVARSFDLLEQVKANKRIYRCRFYVTSPSQQS</sequence>
<dbReference type="Proteomes" id="UP001162060">
    <property type="component" value="Unassembled WGS sequence"/>
</dbReference>
<evidence type="ECO:0000313" key="1">
    <source>
        <dbReference type="EMBL" id="CAK7937892.1"/>
    </source>
</evidence>
<name>A0AAV1UWK8_9STRA</name>
<dbReference type="SMART" id="SM00368">
    <property type="entry name" value="LRR_RI"/>
    <property type="match status" value="3"/>
</dbReference>
<protein>
    <submittedName>
        <fullName evidence="1">Uncharacterized protein</fullName>
    </submittedName>
</protein>
<reference evidence="1" key="1">
    <citation type="submission" date="2024-01" db="EMBL/GenBank/DDBJ databases">
        <authorList>
            <person name="Webb A."/>
        </authorList>
    </citation>
    <scope>NUCLEOTIDE SEQUENCE</scope>
    <source>
        <strain evidence="1">Pm1</strain>
    </source>
</reference>
<gene>
    <name evidence="1" type="ORF">PM001_LOCUS23042</name>
</gene>
<dbReference type="AlphaFoldDB" id="A0AAV1UWK8"/>
<dbReference type="InterPro" id="IPR032675">
    <property type="entry name" value="LRR_dom_sf"/>
</dbReference>
<organism evidence="1 2">
    <name type="scientific">Peronospora matthiolae</name>
    <dbReference type="NCBI Taxonomy" id="2874970"/>
    <lineage>
        <taxon>Eukaryota</taxon>
        <taxon>Sar</taxon>
        <taxon>Stramenopiles</taxon>
        <taxon>Oomycota</taxon>
        <taxon>Peronosporomycetes</taxon>
        <taxon>Peronosporales</taxon>
        <taxon>Peronosporaceae</taxon>
        <taxon>Peronospora</taxon>
    </lineage>
</organism>
<dbReference type="SUPFAM" id="SSF52047">
    <property type="entry name" value="RNI-like"/>
    <property type="match status" value="1"/>
</dbReference>
<accession>A0AAV1UWK8</accession>
<dbReference type="Gene3D" id="3.80.10.10">
    <property type="entry name" value="Ribonuclease Inhibitor"/>
    <property type="match status" value="1"/>
</dbReference>
<dbReference type="EMBL" id="CAKLBY020000228">
    <property type="protein sequence ID" value="CAK7937892.1"/>
    <property type="molecule type" value="Genomic_DNA"/>
</dbReference>
<proteinExistence type="predicted"/>
<evidence type="ECO:0000313" key="2">
    <source>
        <dbReference type="Proteomes" id="UP001162060"/>
    </source>
</evidence>